<dbReference type="EMBL" id="KV423926">
    <property type="protein sequence ID" value="KZT61006.1"/>
    <property type="molecule type" value="Genomic_DNA"/>
</dbReference>
<dbReference type="STRING" id="1353952.A0A165IUT6"/>
<evidence type="ECO:0000313" key="2">
    <source>
        <dbReference type="Proteomes" id="UP000076842"/>
    </source>
</evidence>
<dbReference type="InParanoid" id="A0A165IUT6"/>
<evidence type="ECO:0000313" key="1">
    <source>
        <dbReference type="EMBL" id="KZT61006.1"/>
    </source>
</evidence>
<sequence length="110" mass="12823">MWSTIEYILSYVQQQLRYFYYGDDRPVVMEEDCNIWPPHIYLHNIALALNNRLPDEHDRSREVAFLGYGSAHVVSVIRSRSISLLLIISGGYAQNTAPENIRRSDHLCRL</sequence>
<protein>
    <submittedName>
        <fullName evidence="1">Uncharacterized protein</fullName>
    </submittedName>
</protein>
<dbReference type="Proteomes" id="UP000076842">
    <property type="component" value="Unassembled WGS sequence"/>
</dbReference>
<accession>A0A165IUT6</accession>
<name>A0A165IUT6_9BASI</name>
<gene>
    <name evidence="1" type="ORF">CALCODRAFT_57375</name>
</gene>
<organism evidence="1 2">
    <name type="scientific">Calocera cornea HHB12733</name>
    <dbReference type="NCBI Taxonomy" id="1353952"/>
    <lineage>
        <taxon>Eukaryota</taxon>
        <taxon>Fungi</taxon>
        <taxon>Dikarya</taxon>
        <taxon>Basidiomycota</taxon>
        <taxon>Agaricomycotina</taxon>
        <taxon>Dacrymycetes</taxon>
        <taxon>Dacrymycetales</taxon>
        <taxon>Dacrymycetaceae</taxon>
        <taxon>Calocera</taxon>
    </lineage>
</organism>
<proteinExistence type="predicted"/>
<dbReference type="AlphaFoldDB" id="A0A165IUT6"/>
<reference evidence="1 2" key="1">
    <citation type="journal article" date="2016" name="Mol. Biol. Evol.">
        <title>Comparative Genomics of Early-Diverging Mushroom-Forming Fungi Provides Insights into the Origins of Lignocellulose Decay Capabilities.</title>
        <authorList>
            <person name="Nagy L.G."/>
            <person name="Riley R."/>
            <person name="Tritt A."/>
            <person name="Adam C."/>
            <person name="Daum C."/>
            <person name="Floudas D."/>
            <person name="Sun H."/>
            <person name="Yadav J.S."/>
            <person name="Pangilinan J."/>
            <person name="Larsson K.H."/>
            <person name="Matsuura K."/>
            <person name="Barry K."/>
            <person name="Labutti K."/>
            <person name="Kuo R."/>
            <person name="Ohm R.A."/>
            <person name="Bhattacharya S.S."/>
            <person name="Shirouzu T."/>
            <person name="Yoshinaga Y."/>
            <person name="Martin F.M."/>
            <person name="Grigoriev I.V."/>
            <person name="Hibbett D.S."/>
        </authorList>
    </citation>
    <scope>NUCLEOTIDE SEQUENCE [LARGE SCALE GENOMIC DNA]</scope>
    <source>
        <strain evidence="1 2">HHB12733</strain>
    </source>
</reference>
<keyword evidence="2" id="KW-1185">Reference proteome</keyword>